<evidence type="ECO:0000259" key="13">
    <source>
        <dbReference type="PROSITE" id="PS50102"/>
    </source>
</evidence>
<evidence type="ECO:0000259" key="14">
    <source>
        <dbReference type="PROSITE" id="PS50158"/>
    </source>
</evidence>
<evidence type="ECO:0000313" key="16">
    <source>
        <dbReference type="Proteomes" id="UP000829720"/>
    </source>
</evidence>
<dbReference type="GO" id="GO:0005634">
    <property type="term" value="C:nucleus"/>
    <property type="evidence" value="ECO:0007669"/>
    <property type="project" value="UniProtKB-SubCell"/>
</dbReference>
<evidence type="ECO:0000256" key="5">
    <source>
        <dbReference type="ARBA" id="ARBA00022737"/>
    </source>
</evidence>
<keyword evidence="10" id="KW-0862">Zinc</keyword>
<dbReference type="Pfam" id="PF00076">
    <property type="entry name" value="RRM_1"/>
    <property type="match status" value="2"/>
</dbReference>
<evidence type="ECO:0000256" key="6">
    <source>
        <dbReference type="ARBA" id="ARBA00022884"/>
    </source>
</evidence>
<reference evidence="15" key="1">
    <citation type="submission" date="2021-01" db="EMBL/GenBank/DDBJ databases">
        <authorList>
            <person name="Zahm M."/>
            <person name="Roques C."/>
            <person name="Cabau C."/>
            <person name="Klopp C."/>
            <person name="Donnadieu C."/>
            <person name="Jouanno E."/>
            <person name="Lampietro C."/>
            <person name="Louis A."/>
            <person name="Herpin A."/>
            <person name="Echchiki A."/>
            <person name="Berthelot C."/>
            <person name="Parey E."/>
            <person name="Roest-Crollius H."/>
            <person name="Braasch I."/>
            <person name="Postlethwait J."/>
            <person name="Bobe J."/>
            <person name="Montfort J."/>
            <person name="Bouchez O."/>
            <person name="Begum T."/>
            <person name="Mejri S."/>
            <person name="Adams A."/>
            <person name="Chen W.-J."/>
            <person name="Guiguen Y."/>
        </authorList>
    </citation>
    <scope>NUCLEOTIDE SEQUENCE</scope>
    <source>
        <tissue evidence="15">Blood</tissue>
    </source>
</reference>
<keyword evidence="3" id="KW-0963">Cytoplasm</keyword>
<dbReference type="GO" id="GO:0010467">
    <property type="term" value="P:gene expression"/>
    <property type="evidence" value="ECO:0007669"/>
    <property type="project" value="UniProtKB-ARBA"/>
</dbReference>
<dbReference type="PROSITE" id="PS50158">
    <property type="entry name" value="ZF_CCHC"/>
    <property type="match status" value="1"/>
</dbReference>
<dbReference type="SUPFAM" id="SSF57756">
    <property type="entry name" value="Retrovirus zinc finger-like domains"/>
    <property type="match status" value="1"/>
</dbReference>
<evidence type="ECO:0000256" key="2">
    <source>
        <dbReference type="ARBA" id="ARBA00004496"/>
    </source>
</evidence>
<dbReference type="GO" id="GO:0098534">
    <property type="term" value="P:centriole assembly"/>
    <property type="evidence" value="ECO:0007669"/>
    <property type="project" value="UniProtKB-ARBA"/>
</dbReference>
<feature type="region of interest" description="Disordered" evidence="12">
    <location>
        <begin position="394"/>
        <end position="451"/>
    </location>
</feature>
<keyword evidence="16" id="KW-1185">Reference proteome</keyword>
<dbReference type="SUPFAM" id="SSF54928">
    <property type="entry name" value="RNA-binding domain, RBD"/>
    <property type="match status" value="2"/>
</dbReference>
<dbReference type="SMART" id="SM00360">
    <property type="entry name" value="RRM"/>
    <property type="match status" value="2"/>
</dbReference>
<dbReference type="GO" id="GO:0005737">
    <property type="term" value="C:cytoplasm"/>
    <property type="evidence" value="ECO:0007669"/>
    <property type="project" value="UniProtKB-SubCell"/>
</dbReference>
<evidence type="ECO:0000256" key="11">
    <source>
        <dbReference type="PROSITE-ProRule" id="PRU00176"/>
    </source>
</evidence>
<name>A0A8T3DN98_9TELE</name>
<keyword evidence="7" id="KW-0539">Nucleus</keyword>
<evidence type="ECO:0000256" key="3">
    <source>
        <dbReference type="ARBA" id="ARBA00022490"/>
    </source>
</evidence>
<evidence type="ECO:0000256" key="7">
    <source>
        <dbReference type="ARBA" id="ARBA00023242"/>
    </source>
</evidence>
<dbReference type="InterPro" id="IPR034506">
    <property type="entry name" value="RBM14_RRM1"/>
</dbReference>
<sequence>MSAYGKRRRDHFETRHRLGAMDKSNTVKLFVGNLALDTTQEELSAIFEPYGSVVSCSVLRQFAFVHLQGEGAAERAIKELNGREFRGRNLVVEESRGRPLHSTKVFVGNLSGMCTTEDLQELFQTFGKVLECDKVKARLSSSAGYAFVHMEKKEDALQAIEALHGTSFKGRPLSVELSKVQPSKQAPTGKIPCVSCGKQGHYAGECPVGKPTLEQYQSQAAVLAAAAAAAAGLPLQVQQSVHNSVYNTSTFDPTYAALTGLTTGSRTDGTPVSPAVYGALASQVYGSVANQLYGTIANQALTSGATQVYSSMSGAVYNQVADSNAAATYGSQVYGVANPVYLTAPAEVGSATGVVNSGYGVASALYSASPDPTAQAIFEAARAHYFAQGQQVLAEQQAGSKSGDRDRSPVRRSAPLLPDPIPKTFLQRPKRRALLPTPTSRPEDTTTTEEDPMARYYAEYYQQYQQFQQYPQYQYAYPPPNPVPAIPAQAVAPLDTHQATTPATVTSPRVYEPPLPSRKEPLLRRPDIPHLHMPEPPYR</sequence>
<organism evidence="15 16">
    <name type="scientific">Albula goreensis</name>
    <dbReference type="NCBI Taxonomy" id="1534307"/>
    <lineage>
        <taxon>Eukaryota</taxon>
        <taxon>Metazoa</taxon>
        <taxon>Chordata</taxon>
        <taxon>Craniata</taxon>
        <taxon>Vertebrata</taxon>
        <taxon>Euteleostomi</taxon>
        <taxon>Actinopterygii</taxon>
        <taxon>Neopterygii</taxon>
        <taxon>Teleostei</taxon>
        <taxon>Albuliformes</taxon>
        <taxon>Albulidae</taxon>
        <taxon>Albula</taxon>
    </lineage>
</organism>
<dbReference type="FunFam" id="3.30.70.330:FF:000046">
    <property type="entry name" value="RNA-binding protein 14 isoform X1"/>
    <property type="match status" value="1"/>
</dbReference>
<feature type="compositionally biased region" description="Polar residues" evidence="12">
    <location>
        <begin position="497"/>
        <end position="507"/>
    </location>
</feature>
<keyword evidence="4" id="KW-0597">Phosphoprotein</keyword>
<dbReference type="GO" id="GO:0008270">
    <property type="term" value="F:zinc ion binding"/>
    <property type="evidence" value="ECO:0007669"/>
    <property type="project" value="UniProtKB-KW"/>
</dbReference>
<gene>
    <name evidence="15" type="ORF">AGOR_G00073210</name>
</gene>
<dbReference type="InterPro" id="IPR050502">
    <property type="entry name" value="Euk_RNA-bind_prot"/>
</dbReference>
<dbReference type="AlphaFoldDB" id="A0A8T3DN98"/>
<dbReference type="GO" id="GO:0003729">
    <property type="term" value="F:mRNA binding"/>
    <property type="evidence" value="ECO:0007669"/>
    <property type="project" value="TreeGrafter"/>
</dbReference>
<evidence type="ECO:0000256" key="4">
    <source>
        <dbReference type="ARBA" id="ARBA00022553"/>
    </source>
</evidence>
<evidence type="ECO:0000313" key="15">
    <source>
        <dbReference type="EMBL" id="KAI1898521.1"/>
    </source>
</evidence>
<dbReference type="CDD" id="cd12608">
    <property type="entry name" value="RRM1_CoAA"/>
    <property type="match status" value="1"/>
</dbReference>
<dbReference type="InterPro" id="IPR012677">
    <property type="entry name" value="Nucleotide-bd_a/b_plait_sf"/>
</dbReference>
<dbReference type="Proteomes" id="UP000829720">
    <property type="component" value="Unassembled WGS sequence"/>
</dbReference>
<evidence type="ECO:0000256" key="12">
    <source>
        <dbReference type="SAM" id="MobiDB-lite"/>
    </source>
</evidence>
<dbReference type="InterPro" id="IPR000504">
    <property type="entry name" value="RRM_dom"/>
</dbReference>
<dbReference type="EMBL" id="JAERUA010000006">
    <property type="protein sequence ID" value="KAI1898521.1"/>
    <property type="molecule type" value="Genomic_DNA"/>
</dbReference>
<proteinExistence type="predicted"/>
<evidence type="ECO:0000256" key="1">
    <source>
        <dbReference type="ARBA" id="ARBA00004123"/>
    </source>
</evidence>
<dbReference type="InterPro" id="IPR003954">
    <property type="entry name" value="RRM_euk-type"/>
</dbReference>
<dbReference type="PANTHER" id="PTHR48025">
    <property type="entry name" value="OS02G0815200 PROTEIN"/>
    <property type="match status" value="1"/>
</dbReference>
<keyword evidence="5" id="KW-0677">Repeat</keyword>
<comment type="caution">
    <text evidence="15">The sequence shown here is derived from an EMBL/GenBank/DDBJ whole genome shotgun (WGS) entry which is preliminary data.</text>
</comment>
<dbReference type="SMART" id="SM00361">
    <property type="entry name" value="RRM_1"/>
    <property type="match status" value="1"/>
</dbReference>
<evidence type="ECO:0000256" key="9">
    <source>
        <dbReference type="ARBA" id="ARBA00075694"/>
    </source>
</evidence>
<dbReference type="PROSITE" id="PS50102">
    <property type="entry name" value="RRM"/>
    <property type="match status" value="2"/>
</dbReference>
<feature type="domain" description="RRM" evidence="13">
    <location>
        <begin position="27"/>
        <end position="97"/>
    </location>
</feature>
<dbReference type="PANTHER" id="PTHR48025:SF1">
    <property type="entry name" value="RRM DOMAIN-CONTAINING PROTEIN"/>
    <property type="match status" value="1"/>
</dbReference>
<feature type="domain" description="RRM" evidence="13">
    <location>
        <begin position="103"/>
        <end position="180"/>
    </location>
</feature>
<dbReference type="OrthoDB" id="1879688at2759"/>
<comment type="subcellular location">
    <subcellularLocation>
        <location evidence="2">Cytoplasm</location>
    </subcellularLocation>
    <subcellularLocation>
        <location evidence="1">Nucleus</location>
    </subcellularLocation>
</comment>
<feature type="compositionally biased region" description="Basic and acidic residues" evidence="12">
    <location>
        <begin position="517"/>
        <end position="539"/>
    </location>
</feature>
<keyword evidence="6 11" id="KW-0694">RNA-binding</keyword>
<dbReference type="InterPro" id="IPR001878">
    <property type="entry name" value="Znf_CCHC"/>
</dbReference>
<protein>
    <recommendedName>
        <fullName evidence="8">RNA-binding protein 14</fullName>
    </recommendedName>
    <alternativeName>
        <fullName evidence="9">RNA-binding motif protein 14</fullName>
    </alternativeName>
</protein>
<feature type="domain" description="CCHC-type" evidence="14">
    <location>
        <begin position="193"/>
        <end position="207"/>
    </location>
</feature>
<keyword evidence="10" id="KW-0479">Metal-binding</keyword>
<dbReference type="Gene3D" id="3.30.70.330">
    <property type="match status" value="2"/>
</dbReference>
<feature type="region of interest" description="Disordered" evidence="12">
    <location>
        <begin position="497"/>
        <end position="539"/>
    </location>
</feature>
<dbReference type="InterPro" id="IPR036875">
    <property type="entry name" value="Znf_CCHC_sf"/>
</dbReference>
<keyword evidence="10" id="KW-0863">Zinc-finger</keyword>
<dbReference type="InterPro" id="IPR035979">
    <property type="entry name" value="RBD_domain_sf"/>
</dbReference>
<accession>A0A8T3DN98</accession>
<evidence type="ECO:0000256" key="10">
    <source>
        <dbReference type="PROSITE-ProRule" id="PRU00047"/>
    </source>
</evidence>
<evidence type="ECO:0000256" key="8">
    <source>
        <dbReference type="ARBA" id="ARBA00067851"/>
    </source>
</evidence>